<evidence type="ECO:0000313" key="1">
    <source>
        <dbReference type="EnsemblPlants" id="ORUFI02G15830.1"/>
    </source>
</evidence>
<evidence type="ECO:0000313" key="2">
    <source>
        <dbReference type="Proteomes" id="UP000008022"/>
    </source>
</evidence>
<reference evidence="2" key="1">
    <citation type="submission" date="2013-06" db="EMBL/GenBank/DDBJ databases">
        <authorList>
            <person name="Zhao Q."/>
        </authorList>
    </citation>
    <scope>NUCLEOTIDE SEQUENCE</scope>
    <source>
        <strain evidence="2">cv. W1943</strain>
    </source>
</reference>
<dbReference type="Gramene" id="ORUFI02G15830.1">
    <property type="protein sequence ID" value="ORUFI02G15830.1"/>
    <property type="gene ID" value="ORUFI02G15830"/>
</dbReference>
<dbReference type="EnsemblPlants" id="ORUFI02G15830.1">
    <property type="protein sequence ID" value="ORUFI02G15830.1"/>
    <property type="gene ID" value="ORUFI02G15830"/>
</dbReference>
<reference evidence="1" key="2">
    <citation type="submission" date="2015-06" db="UniProtKB">
        <authorList>
            <consortium name="EnsemblPlants"/>
        </authorList>
    </citation>
    <scope>IDENTIFICATION</scope>
</reference>
<proteinExistence type="predicted"/>
<name>A0A0E0NEC3_ORYRU</name>
<sequence>MDFSGGGGAMLPEMYQSTRRLLLVRRCRPDARSTVVARPGMAEAFRAHLIADGIGDGRIVGVHVLPFNPWSMASQPASSSVVLTCARRRRGAVLGTLPTAEHHYGCGQFCQI</sequence>
<dbReference type="HOGENOM" id="CLU_155520_0_0_1"/>
<protein>
    <submittedName>
        <fullName evidence="1">Uncharacterized protein</fullName>
    </submittedName>
</protein>
<accession>A0A0E0NEC3</accession>
<dbReference type="OMA" id="AMLPEMY"/>
<keyword evidence="2" id="KW-1185">Reference proteome</keyword>
<dbReference type="AlphaFoldDB" id="A0A0E0NEC3"/>
<dbReference type="Proteomes" id="UP000008022">
    <property type="component" value="Unassembled WGS sequence"/>
</dbReference>
<organism evidence="1 2">
    <name type="scientific">Oryza rufipogon</name>
    <name type="common">Brownbeard rice</name>
    <name type="synonym">Asian wild rice</name>
    <dbReference type="NCBI Taxonomy" id="4529"/>
    <lineage>
        <taxon>Eukaryota</taxon>
        <taxon>Viridiplantae</taxon>
        <taxon>Streptophyta</taxon>
        <taxon>Embryophyta</taxon>
        <taxon>Tracheophyta</taxon>
        <taxon>Spermatophyta</taxon>
        <taxon>Magnoliopsida</taxon>
        <taxon>Liliopsida</taxon>
        <taxon>Poales</taxon>
        <taxon>Poaceae</taxon>
        <taxon>BOP clade</taxon>
        <taxon>Oryzoideae</taxon>
        <taxon>Oryzeae</taxon>
        <taxon>Oryzinae</taxon>
        <taxon>Oryza</taxon>
    </lineage>
</organism>